<accession>A0AA38VAX8</accession>
<keyword evidence="1" id="KW-0378">Hydrolase</keyword>
<evidence type="ECO:0000313" key="2">
    <source>
        <dbReference type="Proteomes" id="UP001174694"/>
    </source>
</evidence>
<gene>
    <name evidence="1" type="ORF">NKR23_g12351</name>
</gene>
<sequence length="226" mass="25420">MVRVGAGQSFATNPQNKWLEPGPGKLWVLKLFREGSMPLVHVWGGQPGRGPEMATLRYCDTWQLMRNMLVIDGQVALVTDRDKMKGLRDNGRKVAQFLLDQIGRMMVAYVAWLLPAERMLRRGCKLAEPQGEQLAYMWRDGDAWVWDTARLSAVLARAMQAGTGVWIGVVRYRPIAIELGRRIRGLAMRQAEARMEDADEDDNVDVDPLTGEAVDVGGGWNIVWDL</sequence>
<evidence type="ECO:0000313" key="1">
    <source>
        <dbReference type="EMBL" id="KAJ9130101.1"/>
    </source>
</evidence>
<comment type="caution">
    <text evidence="1">The sequence shown here is derived from an EMBL/GenBank/DDBJ whole genome shotgun (WGS) entry which is preliminary data.</text>
</comment>
<name>A0AA38VAX8_9PEZI</name>
<protein>
    <submittedName>
        <fullName evidence="1">DEAD-like helicases superfamily protein</fullName>
    </submittedName>
</protein>
<keyword evidence="1" id="KW-0067">ATP-binding</keyword>
<proteinExistence type="predicted"/>
<reference evidence="1" key="1">
    <citation type="submission" date="2022-07" db="EMBL/GenBank/DDBJ databases">
        <title>Fungi with potential for degradation of polypropylene.</title>
        <authorList>
            <person name="Gostincar C."/>
        </authorList>
    </citation>
    <scope>NUCLEOTIDE SEQUENCE</scope>
    <source>
        <strain evidence="1">EXF-13308</strain>
    </source>
</reference>
<organism evidence="1 2">
    <name type="scientific">Pleurostoma richardsiae</name>
    <dbReference type="NCBI Taxonomy" id="41990"/>
    <lineage>
        <taxon>Eukaryota</taxon>
        <taxon>Fungi</taxon>
        <taxon>Dikarya</taxon>
        <taxon>Ascomycota</taxon>
        <taxon>Pezizomycotina</taxon>
        <taxon>Sordariomycetes</taxon>
        <taxon>Sordariomycetidae</taxon>
        <taxon>Calosphaeriales</taxon>
        <taxon>Pleurostomataceae</taxon>
        <taxon>Pleurostoma</taxon>
    </lineage>
</organism>
<dbReference type="AlphaFoldDB" id="A0AA38VAX8"/>
<dbReference type="EMBL" id="JANBVO010000107">
    <property type="protein sequence ID" value="KAJ9130101.1"/>
    <property type="molecule type" value="Genomic_DNA"/>
</dbReference>
<keyword evidence="1" id="KW-0347">Helicase</keyword>
<keyword evidence="2" id="KW-1185">Reference proteome</keyword>
<keyword evidence="1" id="KW-0547">Nucleotide-binding</keyword>
<dbReference type="GO" id="GO:0004386">
    <property type="term" value="F:helicase activity"/>
    <property type="evidence" value="ECO:0007669"/>
    <property type="project" value="UniProtKB-KW"/>
</dbReference>
<dbReference type="Proteomes" id="UP001174694">
    <property type="component" value="Unassembled WGS sequence"/>
</dbReference>